<gene>
    <name evidence="1" type="ORF">KC678_04970</name>
</gene>
<evidence type="ECO:0000313" key="1">
    <source>
        <dbReference type="EMBL" id="MCA9381592.1"/>
    </source>
</evidence>
<comment type="caution">
    <text evidence="1">The sequence shown here is derived from an EMBL/GenBank/DDBJ whole genome shotgun (WGS) entry which is preliminary data.</text>
</comment>
<reference evidence="1" key="2">
    <citation type="journal article" date="2021" name="Microbiome">
        <title>Successional dynamics and alternative stable states in a saline activated sludge microbial community over 9 years.</title>
        <authorList>
            <person name="Wang Y."/>
            <person name="Ye J."/>
            <person name="Ju F."/>
            <person name="Liu L."/>
            <person name="Boyd J.A."/>
            <person name="Deng Y."/>
            <person name="Parks D.H."/>
            <person name="Jiang X."/>
            <person name="Yin X."/>
            <person name="Woodcroft B.J."/>
            <person name="Tyson G.W."/>
            <person name="Hugenholtz P."/>
            <person name="Polz M.F."/>
            <person name="Zhang T."/>
        </authorList>
    </citation>
    <scope>NUCLEOTIDE SEQUENCE</scope>
    <source>
        <strain evidence="1">HKST-UBA13</strain>
    </source>
</reference>
<organism evidence="1 2">
    <name type="scientific">Candidatus Dojkabacteria bacterium</name>
    <dbReference type="NCBI Taxonomy" id="2099670"/>
    <lineage>
        <taxon>Bacteria</taxon>
        <taxon>Candidatus Dojkabacteria</taxon>
    </lineage>
</organism>
<evidence type="ECO:0008006" key="3">
    <source>
        <dbReference type="Google" id="ProtNLM"/>
    </source>
</evidence>
<dbReference type="Proteomes" id="UP000775877">
    <property type="component" value="Unassembled WGS sequence"/>
</dbReference>
<name>A0A955L288_9BACT</name>
<dbReference type="AlphaFoldDB" id="A0A955L288"/>
<sequence length="227" mass="25957">MYTVTKYNNIKSSEVEAKIGIDEVFKIIKEGDSKLEFIKLARNYEKGSENYDSIKTSIIPTFRFNFLFEGKASNKNITEATGLIFIDIDNLDELPDSDFIYAKWKSISLTGYGVLVKVDGLTQNNFNNIYDEISKLLGVSSDSGARKPTQQTVQSFDPDIYINHDSRVYNCANSKKVPFPIKQKKEKGGLTTNDTFLLVPHINTNVRFNNIDNYFKDNDLHYLVFKE</sequence>
<accession>A0A955L288</accession>
<evidence type="ECO:0000313" key="2">
    <source>
        <dbReference type="Proteomes" id="UP000775877"/>
    </source>
</evidence>
<feature type="non-terminal residue" evidence="1">
    <location>
        <position position="227"/>
    </location>
</feature>
<proteinExistence type="predicted"/>
<reference evidence="1" key="1">
    <citation type="submission" date="2020-04" db="EMBL/GenBank/DDBJ databases">
        <authorList>
            <person name="Zhang T."/>
        </authorList>
    </citation>
    <scope>NUCLEOTIDE SEQUENCE</scope>
    <source>
        <strain evidence="1">HKST-UBA13</strain>
    </source>
</reference>
<protein>
    <recommendedName>
        <fullName evidence="3">Virulence-protein E N-terminal domain-containing protein</fullName>
    </recommendedName>
</protein>
<dbReference type="EMBL" id="JAGQLJ010000138">
    <property type="protein sequence ID" value="MCA9381592.1"/>
    <property type="molecule type" value="Genomic_DNA"/>
</dbReference>